<dbReference type="Proteomes" id="UP000094527">
    <property type="component" value="Unassembled WGS sequence"/>
</dbReference>
<keyword evidence="1" id="KW-1015">Disulfide bond</keyword>
<evidence type="ECO:0000313" key="6">
    <source>
        <dbReference type="Proteomes" id="UP000094527"/>
    </source>
</evidence>
<accession>A0A1D2N203</accession>
<protein>
    <submittedName>
        <fullName evidence="5">Deleted in malignant brain tumors 1 protein</fullName>
    </submittedName>
</protein>
<comment type="caution">
    <text evidence="2">Lacks conserved residue(s) required for the propagation of feature annotation.</text>
</comment>
<dbReference type="SUPFAM" id="SSF49854">
    <property type="entry name" value="Spermadhesin, CUB domain"/>
    <property type="match status" value="1"/>
</dbReference>
<feature type="region of interest" description="Disordered" evidence="3">
    <location>
        <begin position="81"/>
        <end position="123"/>
    </location>
</feature>
<gene>
    <name evidence="5" type="ORF">Ocin01_07382</name>
</gene>
<dbReference type="InterPro" id="IPR035914">
    <property type="entry name" value="Sperma_CUB_dom_sf"/>
</dbReference>
<proteinExistence type="predicted"/>
<organism evidence="5 6">
    <name type="scientific">Orchesella cincta</name>
    <name type="common">Springtail</name>
    <name type="synonym">Podura cincta</name>
    <dbReference type="NCBI Taxonomy" id="48709"/>
    <lineage>
        <taxon>Eukaryota</taxon>
        <taxon>Metazoa</taxon>
        <taxon>Ecdysozoa</taxon>
        <taxon>Arthropoda</taxon>
        <taxon>Hexapoda</taxon>
        <taxon>Collembola</taxon>
        <taxon>Entomobryomorpha</taxon>
        <taxon>Entomobryoidea</taxon>
        <taxon>Orchesellidae</taxon>
        <taxon>Orchesellinae</taxon>
        <taxon>Orchesella</taxon>
    </lineage>
</organism>
<feature type="compositionally biased region" description="Low complexity" evidence="3">
    <location>
        <begin position="100"/>
        <end position="109"/>
    </location>
</feature>
<comment type="caution">
    <text evidence="5">The sequence shown here is derived from an EMBL/GenBank/DDBJ whole genome shotgun (WGS) entry which is preliminary data.</text>
</comment>
<evidence type="ECO:0000256" key="2">
    <source>
        <dbReference type="PROSITE-ProRule" id="PRU00059"/>
    </source>
</evidence>
<evidence type="ECO:0000259" key="4">
    <source>
        <dbReference type="PROSITE" id="PS01180"/>
    </source>
</evidence>
<name>A0A1D2N203_ORCCI</name>
<evidence type="ECO:0000256" key="1">
    <source>
        <dbReference type="ARBA" id="ARBA00023157"/>
    </source>
</evidence>
<feature type="domain" description="CUB" evidence="4">
    <location>
        <begin position="1"/>
        <end position="79"/>
    </location>
</feature>
<feature type="non-terminal residue" evidence="5">
    <location>
        <position position="1"/>
    </location>
</feature>
<sequence>AVGGCKLNFKCSWFQLPALFRCDENYLEVTDNTILLNNKFCGNRKPRQIYSSSTGKLSLTFKSEGAALPAIFDCTVLCSSEESPTNDQKRPQTSPAPTESASVESFSSAAPPPTRFTSPQPVPIVVHIGSSSATAEVVSSNRETRR</sequence>
<reference evidence="5 6" key="1">
    <citation type="journal article" date="2016" name="Genome Biol. Evol.">
        <title>Gene Family Evolution Reflects Adaptation to Soil Environmental Stressors in the Genome of the Collembolan Orchesella cincta.</title>
        <authorList>
            <person name="Faddeeva-Vakhrusheva A."/>
            <person name="Derks M.F."/>
            <person name="Anvar S.Y."/>
            <person name="Agamennone V."/>
            <person name="Suring W."/>
            <person name="Smit S."/>
            <person name="van Straalen N.M."/>
            <person name="Roelofs D."/>
        </authorList>
    </citation>
    <scope>NUCLEOTIDE SEQUENCE [LARGE SCALE GENOMIC DNA]</scope>
    <source>
        <tissue evidence="5">Mixed pool</tissue>
    </source>
</reference>
<dbReference type="AlphaFoldDB" id="A0A1D2N203"/>
<keyword evidence="6" id="KW-1185">Reference proteome</keyword>
<dbReference type="Gene3D" id="2.60.120.290">
    <property type="entry name" value="Spermadhesin, CUB domain"/>
    <property type="match status" value="1"/>
</dbReference>
<feature type="compositionally biased region" description="Polar residues" evidence="3">
    <location>
        <begin position="81"/>
        <end position="99"/>
    </location>
</feature>
<evidence type="ECO:0000256" key="3">
    <source>
        <dbReference type="SAM" id="MobiDB-lite"/>
    </source>
</evidence>
<evidence type="ECO:0000313" key="5">
    <source>
        <dbReference type="EMBL" id="ODM99299.1"/>
    </source>
</evidence>
<dbReference type="InterPro" id="IPR000859">
    <property type="entry name" value="CUB_dom"/>
</dbReference>
<dbReference type="PROSITE" id="PS01180">
    <property type="entry name" value="CUB"/>
    <property type="match status" value="1"/>
</dbReference>
<dbReference type="EMBL" id="LJIJ01000289">
    <property type="protein sequence ID" value="ODM99299.1"/>
    <property type="molecule type" value="Genomic_DNA"/>
</dbReference>